<proteinExistence type="predicted"/>
<organism evidence="1 2">
    <name type="scientific">Aphis craccivora</name>
    <name type="common">Cowpea aphid</name>
    <dbReference type="NCBI Taxonomy" id="307492"/>
    <lineage>
        <taxon>Eukaryota</taxon>
        <taxon>Metazoa</taxon>
        <taxon>Ecdysozoa</taxon>
        <taxon>Arthropoda</taxon>
        <taxon>Hexapoda</taxon>
        <taxon>Insecta</taxon>
        <taxon>Pterygota</taxon>
        <taxon>Neoptera</taxon>
        <taxon>Paraneoptera</taxon>
        <taxon>Hemiptera</taxon>
        <taxon>Sternorrhyncha</taxon>
        <taxon>Aphidomorpha</taxon>
        <taxon>Aphidoidea</taxon>
        <taxon>Aphididae</taxon>
        <taxon>Aphidini</taxon>
        <taxon>Aphis</taxon>
        <taxon>Aphis</taxon>
    </lineage>
</organism>
<protein>
    <submittedName>
        <fullName evidence="1">Uncharacterized protein</fullName>
    </submittedName>
</protein>
<reference evidence="1 2" key="1">
    <citation type="submission" date="2019-08" db="EMBL/GenBank/DDBJ databases">
        <title>Whole genome of Aphis craccivora.</title>
        <authorList>
            <person name="Voronova N.V."/>
            <person name="Shulinski R.S."/>
            <person name="Bandarenka Y.V."/>
            <person name="Zhorov D.G."/>
            <person name="Warner D."/>
        </authorList>
    </citation>
    <scope>NUCLEOTIDE SEQUENCE [LARGE SCALE GENOMIC DNA]</scope>
    <source>
        <strain evidence="1">180601</strain>
        <tissue evidence="1">Whole Body</tissue>
    </source>
</reference>
<dbReference type="EMBL" id="VUJU01001991">
    <property type="protein sequence ID" value="KAF0762986.1"/>
    <property type="molecule type" value="Genomic_DNA"/>
</dbReference>
<name>A0A6G0YXX8_APHCR</name>
<gene>
    <name evidence="1" type="ORF">FWK35_00014178</name>
</gene>
<keyword evidence="2" id="KW-1185">Reference proteome</keyword>
<sequence length="162" mass="18952">MTNDNRFLKNSQLRFFNDKKNKILNFEFISISNNNDNHYYIDFKIMFSFTGKGSAIKHKSASFIKLSSVSNRKVNLVGTLGGSKVKNFPIVSKSARKNPKKVTEKQEFVRKTSFIQNRYLGLFYCNSKNNNCKYLKFSPNIYLNFQTILIFFDVDKNFLAYD</sequence>
<dbReference type="AlphaFoldDB" id="A0A6G0YXX8"/>
<comment type="caution">
    <text evidence="1">The sequence shown here is derived from an EMBL/GenBank/DDBJ whole genome shotgun (WGS) entry which is preliminary data.</text>
</comment>
<accession>A0A6G0YXX8</accession>
<evidence type="ECO:0000313" key="1">
    <source>
        <dbReference type="EMBL" id="KAF0762986.1"/>
    </source>
</evidence>
<dbReference type="Proteomes" id="UP000478052">
    <property type="component" value="Unassembled WGS sequence"/>
</dbReference>
<evidence type="ECO:0000313" key="2">
    <source>
        <dbReference type="Proteomes" id="UP000478052"/>
    </source>
</evidence>